<name>A0ACC1NY13_9HYPO</name>
<dbReference type="EMBL" id="JANJQO010000011">
    <property type="protein sequence ID" value="KAJ2983954.1"/>
    <property type="molecule type" value="Genomic_DNA"/>
</dbReference>
<protein>
    <submittedName>
        <fullName evidence="1">Uncharacterized protein</fullName>
    </submittedName>
</protein>
<gene>
    <name evidence="1" type="ORF">NQ176_g318</name>
</gene>
<keyword evidence="2" id="KW-1185">Reference proteome</keyword>
<reference evidence="1" key="1">
    <citation type="submission" date="2022-08" db="EMBL/GenBank/DDBJ databases">
        <title>Genome Sequence of Lecanicillium fungicola.</title>
        <authorList>
            <person name="Buettner E."/>
        </authorList>
    </citation>
    <scope>NUCLEOTIDE SEQUENCE</scope>
    <source>
        <strain evidence="1">Babe33</strain>
    </source>
</reference>
<accession>A0ACC1NY13</accession>
<proteinExistence type="predicted"/>
<sequence>MAASAVLGLLGPAHLWPSCVLVLVLTIVFLALSRTFSRPAWPSNAPRYLRGLPLLGSLDFFRCRLDFQQKVSATTETGNFSFFYGSHPIVSLSGTDARKTFFTARGLDLTEGFNTLFAALPSIDHLYKGEETISVHFLALFKRFTHKERLRANLLDMVQDTRTSFQELNEDAPFDPFDVLYKLVYQLTHRTLGSNDVANDPKLLRDTLNIYTGMDSSHALQVMFPSLPFPSKLSKTWAGIKLYWTFKKIMDERRRTGRSESDAMQYMMDSGDDDIIISSHLYGGKFIIGALFAGLINTGVNAAWILCFLGQDEYWQGKVRQEINTALAEHRLSEHELAFDTLSRFTIEDWEKSFPTVDLCLRESIRLTMPGSMIRKNIGGKNIDILGCKEIIPKDTFAVYPSADVHLNPNIYTDPYTFDPARYLPERGEDKKQEHAYLGWGSGLHPCVRQA</sequence>
<organism evidence="1 2">
    <name type="scientific">Zarea fungicola</name>
    <dbReference type="NCBI Taxonomy" id="93591"/>
    <lineage>
        <taxon>Eukaryota</taxon>
        <taxon>Fungi</taxon>
        <taxon>Dikarya</taxon>
        <taxon>Ascomycota</taxon>
        <taxon>Pezizomycotina</taxon>
        <taxon>Sordariomycetes</taxon>
        <taxon>Hypocreomycetidae</taxon>
        <taxon>Hypocreales</taxon>
        <taxon>Cordycipitaceae</taxon>
        <taxon>Zarea</taxon>
    </lineage>
</organism>
<comment type="caution">
    <text evidence="1">The sequence shown here is derived from an EMBL/GenBank/DDBJ whole genome shotgun (WGS) entry which is preliminary data.</text>
</comment>
<evidence type="ECO:0000313" key="1">
    <source>
        <dbReference type="EMBL" id="KAJ2983954.1"/>
    </source>
</evidence>
<dbReference type="Proteomes" id="UP001143910">
    <property type="component" value="Unassembled WGS sequence"/>
</dbReference>
<evidence type="ECO:0000313" key="2">
    <source>
        <dbReference type="Proteomes" id="UP001143910"/>
    </source>
</evidence>